<dbReference type="Proteomes" id="UP000317904">
    <property type="component" value="Unassembled WGS sequence"/>
</dbReference>
<evidence type="ECO:0000313" key="3">
    <source>
        <dbReference type="EMBL" id="TPI01532.1"/>
    </source>
</evidence>
<dbReference type="KEGG" id="mstr:EGN60_02200"/>
<evidence type="ECO:0000313" key="4">
    <source>
        <dbReference type="Proteomes" id="UP000275883"/>
    </source>
</evidence>
<dbReference type="EMBL" id="CP034044">
    <property type="protein sequence ID" value="AZG68763.1"/>
    <property type="molecule type" value="Genomic_DNA"/>
</dbReference>
<dbReference type="EMBL" id="VFSY01000025">
    <property type="protein sequence ID" value="TPI01532.1"/>
    <property type="molecule type" value="Genomic_DNA"/>
</dbReference>
<keyword evidence="1" id="KW-0472">Membrane</keyword>
<evidence type="ECO:0000313" key="5">
    <source>
        <dbReference type="Proteomes" id="UP000317904"/>
    </source>
</evidence>
<feature type="transmembrane region" description="Helical" evidence="1">
    <location>
        <begin position="21"/>
        <end position="43"/>
    </location>
</feature>
<dbReference type="AlphaFoldDB" id="A0A3G8LGF5"/>
<keyword evidence="1" id="KW-1133">Transmembrane helix</keyword>
<protein>
    <recommendedName>
        <fullName evidence="6">DUF3899 domain-containing protein</fullName>
    </recommendedName>
</protein>
<feature type="transmembrane region" description="Helical" evidence="1">
    <location>
        <begin position="55"/>
        <end position="72"/>
    </location>
</feature>
<dbReference type="Proteomes" id="UP000275883">
    <property type="component" value="Chromosome"/>
</dbReference>
<evidence type="ECO:0000256" key="1">
    <source>
        <dbReference type="SAM" id="Phobius"/>
    </source>
</evidence>
<organism evidence="2 4">
    <name type="scientific">Mycoplasma struthionis</name>
    <dbReference type="NCBI Taxonomy" id="538220"/>
    <lineage>
        <taxon>Bacteria</taxon>
        <taxon>Bacillati</taxon>
        <taxon>Mycoplasmatota</taxon>
        <taxon>Mollicutes</taxon>
        <taxon>Mycoplasmataceae</taxon>
        <taxon>Mycoplasma</taxon>
    </lineage>
</organism>
<keyword evidence="1" id="KW-0812">Transmembrane</keyword>
<reference evidence="2 4" key="1">
    <citation type="submission" date="2018-11" db="EMBL/GenBank/DDBJ databases">
        <title>Genome sequence of Mycoplasma struthionis sp. nov.</title>
        <authorList>
            <person name="Spergser J."/>
        </authorList>
    </citation>
    <scope>NUCLEOTIDE SEQUENCE [LARGE SCALE GENOMIC DNA]</scope>
    <source>
        <strain evidence="2 4">237IA</strain>
    </source>
</reference>
<keyword evidence="4" id="KW-1185">Reference proteome</keyword>
<evidence type="ECO:0000313" key="2">
    <source>
        <dbReference type="EMBL" id="AZG68763.1"/>
    </source>
</evidence>
<proteinExistence type="predicted"/>
<dbReference type="RefSeq" id="WP_124724456.1">
    <property type="nucleotide sequence ID" value="NZ_CP034044.1"/>
</dbReference>
<evidence type="ECO:0008006" key="6">
    <source>
        <dbReference type="Google" id="ProtNLM"/>
    </source>
</evidence>
<gene>
    <name evidence="2" type="ORF">EGN60_02200</name>
    <name evidence="3" type="ORF">FJM01_02060</name>
</gene>
<reference evidence="3 5" key="2">
    <citation type="submission" date="2019-06" db="EMBL/GenBank/DDBJ databases">
        <title>A comparative genomics study of ostrich specific Mycoplasmas.</title>
        <authorList>
            <person name="Botes A."/>
            <person name="Nel T."/>
        </authorList>
    </citation>
    <scope>NUCLEOTIDE SEQUENCE [LARGE SCALE GENOMIC DNA]</scope>
    <source>
        <strain evidence="3 5">Ms01</strain>
    </source>
</reference>
<feature type="transmembrane region" description="Helical" evidence="1">
    <location>
        <begin position="140"/>
        <end position="164"/>
    </location>
</feature>
<accession>A0A502M8N9</accession>
<dbReference type="OrthoDB" id="399898at2"/>
<name>A0A3G8LGF5_9MOLU</name>
<sequence length="166" mass="19558">MAKQYYNQKNQYWKRAWNLSTTLYFFISLVIYVLLVLIIRYAFKGQNQKNWQTAISISFISCLCINAMVVLVKKGLGRGLFHPLIDLHHSRKIHSKAKEKIERSMSQQKKDQILNQTRREYEMEQNKKAIEKEKNGTNNLVFYLLCLISLVVLLALVPFFALHISF</sequence>
<accession>A0A3G8LGF5</accession>